<reference evidence="10" key="1">
    <citation type="journal article" date="2019" name="Int. J. Syst. Evol. Microbiol.">
        <title>The Global Catalogue of Microorganisms (GCM) 10K type strain sequencing project: providing services to taxonomists for standard genome sequencing and annotation.</title>
        <authorList>
            <consortium name="The Broad Institute Genomics Platform"/>
            <consortium name="The Broad Institute Genome Sequencing Center for Infectious Disease"/>
            <person name="Wu L."/>
            <person name="Ma J."/>
        </authorList>
    </citation>
    <scope>NUCLEOTIDE SEQUENCE [LARGE SCALE GENOMIC DNA]</scope>
    <source>
        <strain evidence="10">CCUG 56029</strain>
    </source>
</reference>
<protein>
    <submittedName>
        <fullName evidence="9">BMP family protein</fullName>
    </submittedName>
</protein>
<dbReference type="Proteomes" id="UP001595998">
    <property type="component" value="Unassembled WGS sequence"/>
</dbReference>
<sequence length="371" mass="39018">MQLRSTLMLTLAALLGSAGLAQDNKPSIGVVLDAGGKKDRSFNQSAYEGVLRAQKEFGVKIDVYEPGVAGEVGRGVDKFSAARKDLIIGIGFNSLSSIDAAAKANPGLRYAAVDSLPTGANTTGLRFREHEGSFLVGYLAGLSTSTGVVGFVGGMDIPIIHKFEAGFTAGVKLACPKCQVIGRYLGTTPAAWNNISGAVSLAGGMKNKGADIIFAAAGGSGRGVINFVTRTQCIKASELPAGMSFRSDNFAKVLKSGAYDKACAGNSRPMFFIGVDSNQNYLGDTDNNSLTLNHGLTSMVKRVDNAVYSVIRAAIKGEPWRSGDINFSLENEGVEYAMDAYNDRLIPAATREKVEKVKQLIISGGIKVPSK</sequence>
<keyword evidence="6" id="KW-0449">Lipoprotein</keyword>
<dbReference type="EMBL" id="JBHSEH010000026">
    <property type="protein sequence ID" value="MFC4427923.1"/>
    <property type="molecule type" value="Genomic_DNA"/>
</dbReference>
<gene>
    <name evidence="9" type="ORF">ACFOZ9_17050</name>
</gene>
<comment type="similarity">
    <text evidence="2">Belongs to the BMP lipoprotein family.</text>
</comment>
<feature type="domain" description="ABC transporter substrate-binding protein PnrA-like" evidence="8">
    <location>
        <begin position="30"/>
        <end position="226"/>
    </location>
</feature>
<dbReference type="Gene3D" id="3.40.50.2300">
    <property type="match status" value="2"/>
</dbReference>
<keyword evidence="5" id="KW-0472">Membrane</keyword>
<feature type="signal peptide" evidence="7">
    <location>
        <begin position="1"/>
        <end position="21"/>
    </location>
</feature>
<evidence type="ECO:0000259" key="8">
    <source>
        <dbReference type="Pfam" id="PF02608"/>
    </source>
</evidence>
<dbReference type="SUPFAM" id="SSF53822">
    <property type="entry name" value="Periplasmic binding protein-like I"/>
    <property type="match status" value="1"/>
</dbReference>
<keyword evidence="4 7" id="KW-0732">Signal</keyword>
<evidence type="ECO:0000256" key="1">
    <source>
        <dbReference type="ARBA" id="ARBA00004193"/>
    </source>
</evidence>
<dbReference type="PANTHER" id="PTHR34296">
    <property type="entry name" value="TRANSCRIPTIONAL ACTIVATOR PROTEIN MED"/>
    <property type="match status" value="1"/>
</dbReference>
<evidence type="ECO:0000256" key="6">
    <source>
        <dbReference type="ARBA" id="ARBA00023288"/>
    </source>
</evidence>
<evidence type="ECO:0000256" key="4">
    <source>
        <dbReference type="ARBA" id="ARBA00022729"/>
    </source>
</evidence>
<dbReference type="CDD" id="cd06354">
    <property type="entry name" value="PBP1_PrnA-like"/>
    <property type="match status" value="1"/>
</dbReference>
<organism evidence="9 10">
    <name type="scientific">Deinococcus navajonensis</name>
    <dbReference type="NCBI Taxonomy" id="309884"/>
    <lineage>
        <taxon>Bacteria</taxon>
        <taxon>Thermotogati</taxon>
        <taxon>Deinococcota</taxon>
        <taxon>Deinococci</taxon>
        <taxon>Deinococcales</taxon>
        <taxon>Deinococcaceae</taxon>
        <taxon>Deinococcus</taxon>
    </lineage>
</organism>
<keyword evidence="10" id="KW-1185">Reference proteome</keyword>
<dbReference type="InterPro" id="IPR028082">
    <property type="entry name" value="Peripla_BP_I"/>
</dbReference>
<dbReference type="InterPro" id="IPR003760">
    <property type="entry name" value="PnrA-like"/>
</dbReference>
<comment type="caution">
    <text evidence="9">The sequence shown here is derived from an EMBL/GenBank/DDBJ whole genome shotgun (WGS) entry which is preliminary data.</text>
</comment>
<evidence type="ECO:0000256" key="7">
    <source>
        <dbReference type="SAM" id="SignalP"/>
    </source>
</evidence>
<feature type="chain" id="PRO_5046320601" evidence="7">
    <location>
        <begin position="22"/>
        <end position="371"/>
    </location>
</feature>
<evidence type="ECO:0000313" key="10">
    <source>
        <dbReference type="Proteomes" id="UP001595998"/>
    </source>
</evidence>
<name>A0ABV8XT99_9DEIO</name>
<keyword evidence="3" id="KW-1003">Cell membrane</keyword>
<evidence type="ECO:0000256" key="3">
    <source>
        <dbReference type="ARBA" id="ARBA00022475"/>
    </source>
</evidence>
<dbReference type="PANTHER" id="PTHR34296:SF2">
    <property type="entry name" value="ABC TRANSPORTER GUANOSINE-BINDING PROTEIN NUPN"/>
    <property type="match status" value="1"/>
</dbReference>
<proteinExistence type="inferred from homology"/>
<accession>A0ABV8XT99</accession>
<evidence type="ECO:0000313" key="9">
    <source>
        <dbReference type="EMBL" id="MFC4427923.1"/>
    </source>
</evidence>
<dbReference type="Pfam" id="PF02608">
    <property type="entry name" value="Bmp"/>
    <property type="match status" value="2"/>
</dbReference>
<evidence type="ECO:0000256" key="2">
    <source>
        <dbReference type="ARBA" id="ARBA00008610"/>
    </source>
</evidence>
<comment type="subcellular location">
    <subcellularLocation>
        <location evidence="1">Cell membrane</location>
        <topology evidence="1">Lipid-anchor</topology>
    </subcellularLocation>
</comment>
<evidence type="ECO:0000256" key="5">
    <source>
        <dbReference type="ARBA" id="ARBA00023136"/>
    </source>
</evidence>
<feature type="domain" description="ABC transporter substrate-binding protein PnrA-like" evidence="8">
    <location>
        <begin position="268"/>
        <end position="370"/>
    </location>
</feature>
<dbReference type="InterPro" id="IPR050957">
    <property type="entry name" value="BMP_lipoprotein"/>
</dbReference>